<feature type="region of interest" description="Disordered" evidence="1">
    <location>
        <begin position="238"/>
        <end position="296"/>
    </location>
</feature>
<feature type="domain" description="DUF2510" evidence="3">
    <location>
        <begin position="6"/>
        <end position="35"/>
    </location>
</feature>
<feature type="compositionally biased region" description="Low complexity" evidence="1">
    <location>
        <begin position="132"/>
        <end position="141"/>
    </location>
</feature>
<sequence length="473" mass="48378">MSDWAAGWYPDPEQDGQIRYWDGGSWTEHRQPTPEGFGVEQPGAGASSGDAGDSGVDEATRVRPSSERAPETQAMPASESSPAEGSQPPSYGGGETGSSSYGQSSYGQQDSGYGQSSYGQQESGYGQGGYGQSSYDQQESGYGQGGYGQSSYGQQDSGYGQGGYGQSSYGQQDSGYGQGGYGQSSYGAGQQGQPGQEAQSEDGKKRNLTLPIIAAVVVLVLAIALCVGGIFFFTGDDESEGTGSSSSSSSSSTSESSSSSSSSDPTSSSSSSSSSSSATPTGSSSTGSDGVRSAEFDKTYSGSGAEVIKVPPGDGPGLVEVEYTGESNFVVKGQDTNGSDTGDLVFNTIGDTTGTGAYNLTSYGGGTNRLAIEGDGDWKITYKKIESAPTFGSSESGSGSKVFKWEGGSADIESTFTAPSDSFLGDFVVTAVGGDSPDRLVSEFEDFEGTTTVQDGTEYLVIEASGDWEITKK</sequence>
<feature type="compositionally biased region" description="Low complexity" evidence="1">
    <location>
        <begin position="183"/>
        <end position="198"/>
    </location>
</feature>
<feature type="compositionally biased region" description="Polar residues" evidence="1">
    <location>
        <begin position="78"/>
        <end position="89"/>
    </location>
</feature>
<reference evidence="4 5" key="1">
    <citation type="submission" date="2020-07" db="EMBL/GenBank/DDBJ databases">
        <title>Sequencing the genomes of 1000 actinobacteria strains.</title>
        <authorList>
            <person name="Klenk H.-P."/>
        </authorList>
    </citation>
    <scope>NUCLEOTIDE SEQUENCE [LARGE SCALE GENOMIC DNA]</scope>
    <source>
        <strain evidence="4 5">DSM 24723</strain>
    </source>
</reference>
<dbReference type="EMBL" id="JACBZX010000001">
    <property type="protein sequence ID" value="NYG37706.1"/>
    <property type="molecule type" value="Genomic_DNA"/>
</dbReference>
<evidence type="ECO:0000313" key="4">
    <source>
        <dbReference type="EMBL" id="NYG37706.1"/>
    </source>
</evidence>
<proteinExistence type="predicted"/>
<comment type="caution">
    <text evidence="4">The sequence shown here is derived from an EMBL/GenBank/DDBJ whole genome shotgun (WGS) entry which is preliminary data.</text>
</comment>
<evidence type="ECO:0000256" key="1">
    <source>
        <dbReference type="SAM" id="MobiDB-lite"/>
    </source>
</evidence>
<feature type="compositionally biased region" description="Low complexity" evidence="1">
    <location>
        <begin position="241"/>
        <end position="290"/>
    </location>
</feature>
<name>A0A852X3R8_9MICO</name>
<feature type="compositionally biased region" description="Low complexity" evidence="1">
    <location>
        <begin position="149"/>
        <end position="158"/>
    </location>
</feature>
<feature type="compositionally biased region" description="Low complexity" evidence="1">
    <location>
        <begin position="43"/>
        <end position="54"/>
    </location>
</feature>
<organism evidence="4 5">
    <name type="scientific">Janibacter alkaliphilus</name>
    <dbReference type="NCBI Taxonomy" id="1069963"/>
    <lineage>
        <taxon>Bacteria</taxon>
        <taxon>Bacillati</taxon>
        <taxon>Actinomycetota</taxon>
        <taxon>Actinomycetes</taxon>
        <taxon>Micrococcales</taxon>
        <taxon>Intrasporangiaceae</taxon>
        <taxon>Janibacter</taxon>
    </lineage>
</organism>
<dbReference type="Proteomes" id="UP000592181">
    <property type="component" value="Unassembled WGS sequence"/>
</dbReference>
<accession>A0A852X3R8</accession>
<feature type="compositionally biased region" description="Low complexity" evidence="1">
    <location>
        <begin position="97"/>
        <end position="124"/>
    </location>
</feature>
<gene>
    <name evidence="4" type="ORF">BJY28_002175</name>
</gene>
<dbReference type="Pfam" id="PF10708">
    <property type="entry name" value="DUF2510"/>
    <property type="match status" value="1"/>
</dbReference>
<keyword evidence="2" id="KW-0812">Transmembrane</keyword>
<keyword evidence="2" id="KW-0472">Membrane</keyword>
<feature type="compositionally biased region" description="Low complexity" evidence="1">
    <location>
        <begin position="166"/>
        <end position="175"/>
    </location>
</feature>
<feature type="region of interest" description="Disordered" evidence="1">
    <location>
        <begin position="1"/>
        <end position="203"/>
    </location>
</feature>
<dbReference type="RefSeq" id="WP_179463036.1">
    <property type="nucleotide sequence ID" value="NZ_JACBZX010000001.1"/>
</dbReference>
<evidence type="ECO:0000256" key="2">
    <source>
        <dbReference type="SAM" id="Phobius"/>
    </source>
</evidence>
<keyword evidence="5" id="KW-1185">Reference proteome</keyword>
<dbReference type="AlphaFoldDB" id="A0A852X3R8"/>
<feature type="compositionally biased region" description="Basic and acidic residues" evidence="1">
    <location>
        <begin position="58"/>
        <end position="70"/>
    </location>
</feature>
<feature type="transmembrane region" description="Helical" evidence="2">
    <location>
        <begin position="208"/>
        <end position="233"/>
    </location>
</feature>
<protein>
    <recommendedName>
        <fullName evidence="3">DUF2510 domain-containing protein</fullName>
    </recommendedName>
</protein>
<evidence type="ECO:0000313" key="5">
    <source>
        <dbReference type="Proteomes" id="UP000592181"/>
    </source>
</evidence>
<keyword evidence="2" id="KW-1133">Transmembrane helix</keyword>
<evidence type="ECO:0000259" key="3">
    <source>
        <dbReference type="Pfam" id="PF10708"/>
    </source>
</evidence>
<dbReference type="InterPro" id="IPR018929">
    <property type="entry name" value="DUF2510"/>
</dbReference>